<feature type="compositionally biased region" description="Low complexity" evidence="1">
    <location>
        <begin position="49"/>
        <end position="68"/>
    </location>
</feature>
<evidence type="ECO:0008006" key="4">
    <source>
        <dbReference type="Google" id="ProtNLM"/>
    </source>
</evidence>
<dbReference type="AlphaFoldDB" id="A0A9P6XKV5"/>
<feature type="region of interest" description="Disordered" evidence="1">
    <location>
        <begin position="326"/>
        <end position="406"/>
    </location>
</feature>
<comment type="caution">
    <text evidence="2">The sequence shown here is derived from an EMBL/GenBank/DDBJ whole genome shotgun (WGS) entry which is preliminary data.</text>
</comment>
<feature type="compositionally biased region" description="Polar residues" evidence="1">
    <location>
        <begin position="397"/>
        <end position="406"/>
    </location>
</feature>
<feature type="region of interest" description="Disordered" evidence="1">
    <location>
        <begin position="208"/>
        <end position="290"/>
    </location>
</feature>
<feature type="compositionally biased region" description="Low complexity" evidence="1">
    <location>
        <begin position="215"/>
        <end position="224"/>
    </location>
</feature>
<evidence type="ECO:0000313" key="3">
    <source>
        <dbReference type="Proteomes" id="UP000716291"/>
    </source>
</evidence>
<evidence type="ECO:0000256" key="1">
    <source>
        <dbReference type="SAM" id="MobiDB-lite"/>
    </source>
</evidence>
<feature type="compositionally biased region" description="Basic and acidic residues" evidence="1">
    <location>
        <begin position="157"/>
        <end position="166"/>
    </location>
</feature>
<keyword evidence="3" id="KW-1185">Reference proteome</keyword>
<accession>A0A9P6XKV5</accession>
<protein>
    <recommendedName>
        <fullName evidence="4">Mso1 N-terminal domain-containing protein</fullName>
    </recommendedName>
</protein>
<name>A0A9P6XKV5_RHIOR</name>
<gene>
    <name evidence="2" type="ORF">G6F64_000221</name>
</gene>
<feature type="compositionally biased region" description="Basic and acidic residues" evidence="1">
    <location>
        <begin position="229"/>
        <end position="249"/>
    </location>
</feature>
<feature type="region of interest" description="Disordered" evidence="1">
    <location>
        <begin position="153"/>
        <end position="175"/>
    </location>
</feature>
<evidence type="ECO:0000313" key="2">
    <source>
        <dbReference type="EMBL" id="KAG1315976.1"/>
    </source>
</evidence>
<sequence length="406" mass="47681">MGAQVVDYRVSAIVVLCKDCGNDVGLYPARHKCTSVDRPPMPPLPLKFSESSLSSAGSASASSETSLSVNKWGSRREKTADPVEHMENTEESIYFNNFAQNLPDANEQPSTSGRKLWGKVRQNDKWKQLNEKNDKPKQTGKLWGKLMQATQTMAEKMPSRDDRGAESDEDDWEGETHVSRIIREYYEKERLPLPSWLFDDRAPKQKVAEQLETVTSNASAPARTPSRRRLWDENPERELSSREKERQELRQQPPPPLPESHRADHYRRPSIADKRSHPNESKEHYVDHYREDYYDERRGYEDNHYHRREENKYDHYGKIKTNQQHNNTYYQPSQPSPHQQHRYYEEEAQSKRRGYDNRYNHQADDHYYSPPTPSSNRYPTNLREHGRVQDSGRGGYKNNNESYNYF</sequence>
<feature type="compositionally biased region" description="Basic and acidic residues" evidence="1">
    <location>
        <begin position="259"/>
        <end position="290"/>
    </location>
</feature>
<feature type="compositionally biased region" description="Basic and acidic residues" evidence="1">
    <location>
        <begin position="74"/>
        <end position="83"/>
    </location>
</feature>
<reference evidence="2" key="1">
    <citation type="journal article" date="2020" name="Microb. Genom.">
        <title>Genetic diversity of clinical and environmental Mucorales isolates obtained from an investigation of mucormycosis cases among solid organ transplant recipients.</title>
        <authorList>
            <person name="Nguyen M.H."/>
            <person name="Kaul D."/>
            <person name="Muto C."/>
            <person name="Cheng S.J."/>
            <person name="Richter R.A."/>
            <person name="Bruno V.M."/>
            <person name="Liu G."/>
            <person name="Beyhan S."/>
            <person name="Sundermann A.J."/>
            <person name="Mounaud S."/>
            <person name="Pasculle A.W."/>
            <person name="Nierman W.C."/>
            <person name="Driscoll E."/>
            <person name="Cumbie R."/>
            <person name="Clancy C.J."/>
            <person name="Dupont C.L."/>
        </authorList>
    </citation>
    <scope>NUCLEOTIDE SEQUENCE</scope>
    <source>
        <strain evidence="2">GL11</strain>
    </source>
</reference>
<proteinExistence type="predicted"/>
<feature type="region of interest" description="Disordered" evidence="1">
    <location>
        <begin position="47"/>
        <end position="83"/>
    </location>
</feature>
<feature type="compositionally biased region" description="Basic and acidic residues" evidence="1">
    <location>
        <begin position="342"/>
        <end position="367"/>
    </location>
</feature>
<dbReference type="EMBL" id="JAANQT010000013">
    <property type="protein sequence ID" value="KAG1315976.1"/>
    <property type="molecule type" value="Genomic_DNA"/>
</dbReference>
<dbReference type="Proteomes" id="UP000716291">
    <property type="component" value="Unassembled WGS sequence"/>
</dbReference>
<organism evidence="2 3">
    <name type="scientific">Rhizopus oryzae</name>
    <name type="common">Mucormycosis agent</name>
    <name type="synonym">Rhizopus arrhizus var. delemar</name>
    <dbReference type="NCBI Taxonomy" id="64495"/>
    <lineage>
        <taxon>Eukaryota</taxon>
        <taxon>Fungi</taxon>
        <taxon>Fungi incertae sedis</taxon>
        <taxon>Mucoromycota</taxon>
        <taxon>Mucoromycotina</taxon>
        <taxon>Mucoromycetes</taxon>
        <taxon>Mucorales</taxon>
        <taxon>Mucorineae</taxon>
        <taxon>Rhizopodaceae</taxon>
        <taxon>Rhizopus</taxon>
    </lineage>
</organism>